<dbReference type="SUPFAM" id="SSF57845">
    <property type="entry name" value="B-box zinc-binding domain"/>
    <property type="match status" value="1"/>
</dbReference>
<feature type="domain" description="RING-type" evidence="7">
    <location>
        <begin position="16"/>
        <end position="59"/>
    </location>
</feature>
<dbReference type="PROSITE" id="PS50119">
    <property type="entry name" value="ZF_BBOX"/>
    <property type="match status" value="1"/>
</dbReference>
<comment type="caution">
    <text evidence="9">The sequence shown here is derived from an EMBL/GenBank/DDBJ whole genome shotgun (WGS) entry which is preliminary data.</text>
</comment>
<dbReference type="SMART" id="SM00184">
    <property type="entry name" value="RING"/>
    <property type="match status" value="1"/>
</dbReference>
<evidence type="ECO:0000256" key="4">
    <source>
        <dbReference type="PROSITE-ProRule" id="PRU00024"/>
    </source>
</evidence>
<sequence>MATSLSEEVKQDLIECKICLEVMKTPKVLNCLHTFCEGCIEDLGRKMDQKDDISCPVCRNVTTLPPGGVKALRANFLINTLQDALGKSTQLVKCEFCDDTCSFMCLDCNDKMCSSHGSSHCSTKFTRGHKVVPMDDVNAGKYAKEILASQFIECNTHQGKCVEFYCTQCEMMLCVSCKILNHEGHKCTSLEEAGKSEMATIEETLSEMADMNKVLKQFKSELEKAQTNLIQDRASIVTTIDKIADKMYNEIRRQQAELKFELNSIFNSQTKSYELEKEEIEMNIASVNSGIEFEETLLKHGRPVDVLSFAEHVKDNVKGIMSSFNDKCQQLTKLEEKQNHNKWDVLECEQVGIPQQYWQQKQQQCRRRHRTAHTILKRTQTEMDPQQPNQQSQRGKWSRSMKTGITLSFQENIQMTNPILGNTQLVQQVRGMQRPNMRQNMQPNLQNFGNICSQNITVQINGC</sequence>
<feature type="coiled-coil region" evidence="5">
    <location>
        <begin position="201"/>
        <end position="235"/>
    </location>
</feature>
<dbReference type="InterPro" id="IPR001841">
    <property type="entry name" value="Znf_RING"/>
</dbReference>
<evidence type="ECO:0000256" key="5">
    <source>
        <dbReference type="SAM" id="Coils"/>
    </source>
</evidence>
<dbReference type="GO" id="GO:0008270">
    <property type="term" value="F:zinc ion binding"/>
    <property type="evidence" value="ECO:0007669"/>
    <property type="project" value="UniProtKB-KW"/>
</dbReference>
<dbReference type="AlphaFoldDB" id="A0A8S4N1K2"/>
<dbReference type="InterPro" id="IPR000315">
    <property type="entry name" value="Znf_B-box"/>
</dbReference>
<keyword evidence="2 4" id="KW-0863">Zinc-finger</keyword>
<evidence type="ECO:0000256" key="6">
    <source>
        <dbReference type="SAM" id="MobiDB-lite"/>
    </source>
</evidence>
<keyword evidence="5" id="KW-0175">Coiled coil</keyword>
<organism evidence="9 10">
    <name type="scientific">Owenia fusiformis</name>
    <name type="common">Polychaete worm</name>
    <dbReference type="NCBI Taxonomy" id="6347"/>
    <lineage>
        <taxon>Eukaryota</taxon>
        <taxon>Metazoa</taxon>
        <taxon>Spiralia</taxon>
        <taxon>Lophotrochozoa</taxon>
        <taxon>Annelida</taxon>
        <taxon>Polychaeta</taxon>
        <taxon>Sedentaria</taxon>
        <taxon>Canalipalpata</taxon>
        <taxon>Sabellida</taxon>
        <taxon>Oweniida</taxon>
        <taxon>Oweniidae</taxon>
        <taxon>Owenia</taxon>
    </lineage>
</organism>
<dbReference type="Gene3D" id="3.30.160.60">
    <property type="entry name" value="Classic Zinc Finger"/>
    <property type="match status" value="1"/>
</dbReference>
<dbReference type="InterPro" id="IPR047153">
    <property type="entry name" value="TRIM45/56/19-like"/>
</dbReference>
<name>A0A8S4N1K2_OWEFU</name>
<evidence type="ECO:0000259" key="7">
    <source>
        <dbReference type="PROSITE" id="PS50089"/>
    </source>
</evidence>
<evidence type="ECO:0000256" key="1">
    <source>
        <dbReference type="ARBA" id="ARBA00022723"/>
    </source>
</evidence>
<keyword evidence="10" id="KW-1185">Reference proteome</keyword>
<dbReference type="InterPro" id="IPR013083">
    <property type="entry name" value="Znf_RING/FYVE/PHD"/>
</dbReference>
<dbReference type="PANTHER" id="PTHR25462">
    <property type="entry name" value="BONUS, ISOFORM C-RELATED"/>
    <property type="match status" value="1"/>
</dbReference>
<dbReference type="SUPFAM" id="SSF57850">
    <property type="entry name" value="RING/U-box"/>
    <property type="match status" value="1"/>
</dbReference>
<feature type="domain" description="B box-type" evidence="8">
    <location>
        <begin position="149"/>
        <end position="190"/>
    </location>
</feature>
<dbReference type="Pfam" id="PF13445">
    <property type="entry name" value="zf-RING_UBOX"/>
    <property type="match status" value="1"/>
</dbReference>
<evidence type="ECO:0000313" key="10">
    <source>
        <dbReference type="Proteomes" id="UP000749559"/>
    </source>
</evidence>
<evidence type="ECO:0000256" key="2">
    <source>
        <dbReference type="ARBA" id="ARBA00022771"/>
    </source>
</evidence>
<gene>
    <name evidence="9" type="ORF">OFUS_LOCUS2015</name>
</gene>
<dbReference type="Gene3D" id="3.30.40.10">
    <property type="entry name" value="Zinc/RING finger domain, C3HC4 (zinc finger)"/>
    <property type="match status" value="1"/>
</dbReference>
<dbReference type="InterPro" id="IPR027370">
    <property type="entry name" value="Znf-RING_euk"/>
</dbReference>
<reference evidence="9" key="1">
    <citation type="submission" date="2022-03" db="EMBL/GenBank/DDBJ databases">
        <authorList>
            <person name="Martin C."/>
        </authorList>
    </citation>
    <scope>NUCLEOTIDE SEQUENCE</scope>
</reference>
<accession>A0A8S4N1K2</accession>
<dbReference type="SMART" id="SM00336">
    <property type="entry name" value="BBOX"/>
    <property type="match status" value="2"/>
</dbReference>
<feature type="compositionally biased region" description="Polar residues" evidence="6">
    <location>
        <begin position="382"/>
        <end position="399"/>
    </location>
</feature>
<keyword evidence="3" id="KW-0862">Zinc</keyword>
<dbReference type="OrthoDB" id="6161695at2759"/>
<evidence type="ECO:0000259" key="8">
    <source>
        <dbReference type="PROSITE" id="PS50119"/>
    </source>
</evidence>
<dbReference type="Proteomes" id="UP000749559">
    <property type="component" value="Unassembled WGS sequence"/>
</dbReference>
<dbReference type="InterPro" id="IPR017907">
    <property type="entry name" value="Znf_RING_CS"/>
</dbReference>
<protein>
    <submittedName>
        <fullName evidence="9">Uncharacterized protein</fullName>
    </submittedName>
</protein>
<dbReference type="PANTHER" id="PTHR25462:SF296">
    <property type="entry name" value="MEIOTIC P26, ISOFORM F"/>
    <property type="match status" value="1"/>
</dbReference>
<evidence type="ECO:0000256" key="3">
    <source>
        <dbReference type="ARBA" id="ARBA00022833"/>
    </source>
</evidence>
<keyword evidence="1" id="KW-0479">Metal-binding</keyword>
<proteinExistence type="predicted"/>
<dbReference type="EMBL" id="CAIIXF020000001">
    <property type="protein sequence ID" value="CAH1774584.1"/>
    <property type="molecule type" value="Genomic_DNA"/>
</dbReference>
<dbReference type="Pfam" id="PF00643">
    <property type="entry name" value="zf-B_box"/>
    <property type="match status" value="1"/>
</dbReference>
<dbReference type="PROSITE" id="PS00518">
    <property type="entry name" value="ZF_RING_1"/>
    <property type="match status" value="1"/>
</dbReference>
<feature type="region of interest" description="Disordered" evidence="6">
    <location>
        <begin position="376"/>
        <end position="399"/>
    </location>
</feature>
<evidence type="ECO:0000313" key="9">
    <source>
        <dbReference type="EMBL" id="CAH1774584.1"/>
    </source>
</evidence>
<dbReference type="PROSITE" id="PS50089">
    <property type="entry name" value="ZF_RING_2"/>
    <property type="match status" value="1"/>
</dbReference>